<sequence>MTLRLAASAVVVLFCLAGCDRSAQPIEAKDAPEASAPAVAGATPPAAEAPAVVGGTAPAAADGPPSFAVVYPGAQVDGQPLAAGGEAGPGGLVTFTTTASPDDVVAFYRERAEKAGLRSVAGMNQGDTRAYGAAADAVNGASLQVVATPTETGVTSVQLGWSAGQ</sequence>
<dbReference type="AlphaFoldDB" id="A0A0B4D9J0"/>
<comment type="caution">
    <text evidence="2">The sequence shown here is derived from an EMBL/GenBank/DDBJ whole genome shotgun (WGS) entry which is preliminary data.</text>
</comment>
<dbReference type="EMBL" id="JWSY01000003">
    <property type="protein sequence ID" value="KIC60960.1"/>
    <property type="molecule type" value="Genomic_DNA"/>
</dbReference>
<dbReference type="STRING" id="172043.RM53_01385"/>
<reference evidence="2 3" key="1">
    <citation type="submission" date="2014-12" db="EMBL/GenBank/DDBJ databases">
        <title>Genome sequencing of Brevundimonas nasdae TPW30.</title>
        <authorList>
            <person name="Tan P.W."/>
            <person name="Chan K.-G."/>
        </authorList>
    </citation>
    <scope>NUCLEOTIDE SEQUENCE [LARGE SCALE GENOMIC DNA]</scope>
    <source>
        <strain evidence="2 3">TPW30</strain>
    </source>
</reference>
<evidence type="ECO:0000256" key="1">
    <source>
        <dbReference type="SAM" id="SignalP"/>
    </source>
</evidence>
<name>A0A0B4D9J0_9CAUL</name>
<feature type="signal peptide" evidence="1">
    <location>
        <begin position="1"/>
        <end position="23"/>
    </location>
</feature>
<proteinExistence type="predicted"/>
<gene>
    <name evidence="2" type="ORF">RM53_01385</name>
</gene>
<evidence type="ECO:0008006" key="4">
    <source>
        <dbReference type="Google" id="ProtNLM"/>
    </source>
</evidence>
<protein>
    <recommendedName>
        <fullName evidence="4">Lipoprotein</fullName>
    </recommendedName>
</protein>
<organism evidence="2 3">
    <name type="scientific">Brevundimonas nasdae</name>
    <dbReference type="NCBI Taxonomy" id="172043"/>
    <lineage>
        <taxon>Bacteria</taxon>
        <taxon>Pseudomonadati</taxon>
        <taxon>Pseudomonadota</taxon>
        <taxon>Alphaproteobacteria</taxon>
        <taxon>Caulobacterales</taxon>
        <taxon>Caulobacteraceae</taxon>
        <taxon>Brevundimonas</taxon>
    </lineage>
</organism>
<feature type="chain" id="PRO_5002100960" description="Lipoprotein" evidence="1">
    <location>
        <begin position="24"/>
        <end position="165"/>
    </location>
</feature>
<keyword evidence="1" id="KW-0732">Signal</keyword>
<accession>A0A0B4D9J0</accession>
<dbReference type="RefSeq" id="WP_039244092.1">
    <property type="nucleotide sequence ID" value="NZ_JWSY01000003.1"/>
</dbReference>
<evidence type="ECO:0000313" key="3">
    <source>
        <dbReference type="Proteomes" id="UP000031166"/>
    </source>
</evidence>
<evidence type="ECO:0000313" key="2">
    <source>
        <dbReference type="EMBL" id="KIC60960.1"/>
    </source>
</evidence>
<dbReference type="Proteomes" id="UP000031166">
    <property type="component" value="Unassembled WGS sequence"/>
</dbReference>